<keyword evidence="3" id="KW-1185">Reference proteome</keyword>
<sequence>MGKVLVYIASSLDGFIARRDDDISWLDKFSGDSVDYGYTEFMKNVGNAIMGARTYEQSLLHPERLLTSVKNYIITRRVLKTIPGIDTVFWHDSLSDLVATIKKESDLDIFIVGGGQIISRFIDEGLVDEVRQFIVPVILHDGIPLYSQLTREISLDLIDTVKYQTGIVELRYSLNNEQHQ</sequence>
<dbReference type="InterPro" id="IPR024072">
    <property type="entry name" value="DHFR-like_dom_sf"/>
</dbReference>
<reference evidence="2 3" key="1">
    <citation type="submission" date="2018-05" db="EMBL/GenBank/DDBJ databases">
        <title>Draft genome of Methanospirillum lacunae Ki8-1.</title>
        <authorList>
            <person name="Dueholm M.S."/>
            <person name="Nielsen P.H."/>
            <person name="Bakmann L.F."/>
            <person name="Otzen D.E."/>
        </authorList>
    </citation>
    <scope>NUCLEOTIDE SEQUENCE [LARGE SCALE GENOMIC DNA]</scope>
    <source>
        <strain evidence="2 3">Ki8-1</strain>
    </source>
</reference>
<dbReference type="PANTHER" id="PTHR38011">
    <property type="entry name" value="DIHYDROFOLATE REDUCTASE FAMILY PROTEIN (AFU_ORTHOLOGUE AFUA_8G06820)"/>
    <property type="match status" value="1"/>
</dbReference>
<dbReference type="RefSeq" id="WP_109968035.1">
    <property type="nucleotide sequence ID" value="NZ_CP176093.1"/>
</dbReference>
<evidence type="ECO:0000313" key="3">
    <source>
        <dbReference type="Proteomes" id="UP000245657"/>
    </source>
</evidence>
<dbReference type="OrthoDB" id="7348at2157"/>
<dbReference type="Gene3D" id="3.40.430.10">
    <property type="entry name" value="Dihydrofolate Reductase, subunit A"/>
    <property type="match status" value="1"/>
</dbReference>
<dbReference type="PANTHER" id="PTHR38011:SF11">
    <property type="entry name" value="2,5-DIAMINO-6-RIBOSYLAMINO-4(3H)-PYRIMIDINONE 5'-PHOSPHATE REDUCTASE"/>
    <property type="match status" value="1"/>
</dbReference>
<dbReference type="GO" id="GO:0009231">
    <property type="term" value="P:riboflavin biosynthetic process"/>
    <property type="evidence" value="ECO:0007669"/>
    <property type="project" value="InterPro"/>
</dbReference>
<name>A0A2V2NB54_9EURY</name>
<evidence type="ECO:0000259" key="1">
    <source>
        <dbReference type="Pfam" id="PF01872"/>
    </source>
</evidence>
<evidence type="ECO:0000313" key="2">
    <source>
        <dbReference type="EMBL" id="PWR72523.1"/>
    </source>
</evidence>
<dbReference type="GO" id="GO:0008703">
    <property type="term" value="F:5-amino-6-(5-phosphoribosylamino)uracil reductase activity"/>
    <property type="evidence" value="ECO:0007669"/>
    <property type="project" value="InterPro"/>
</dbReference>
<dbReference type="GeneID" id="97548809"/>
<gene>
    <name evidence="2" type="ORF">DK846_06010</name>
</gene>
<dbReference type="SUPFAM" id="SSF53597">
    <property type="entry name" value="Dihydrofolate reductase-like"/>
    <property type="match status" value="1"/>
</dbReference>
<dbReference type="InterPro" id="IPR002734">
    <property type="entry name" value="RibDG_C"/>
</dbReference>
<protein>
    <recommendedName>
        <fullName evidence="1">Bacterial bifunctional deaminase-reductase C-terminal domain-containing protein</fullName>
    </recommendedName>
</protein>
<dbReference type="EMBL" id="QGMY01000006">
    <property type="protein sequence ID" value="PWR72523.1"/>
    <property type="molecule type" value="Genomic_DNA"/>
</dbReference>
<proteinExistence type="predicted"/>
<dbReference type="AlphaFoldDB" id="A0A2V2NB54"/>
<dbReference type="Pfam" id="PF01872">
    <property type="entry name" value="RibD_C"/>
    <property type="match status" value="1"/>
</dbReference>
<accession>A0A2V2NB54</accession>
<organism evidence="2 3">
    <name type="scientific">Methanospirillum lacunae</name>
    <dbReference type="NCBI Taxonomy" id="668570"/>
    <lineage>
        <taxon>Archaea</taxon>
        <taxon>Methanobacteriati</taxon>
        <taxon>Methanobacteriota</taxon>
        <taxon>Stenosarchaea group</taxon>
        <taxon>Methanomicrobia</taxon>
        <taxon>Methanomicrobiales</taxon>
        <taxon>Methanospirillaceae</taxon>
        <taxon>Methanospirillum</taxon>
    </lineage>
</organism>
<dbReference type="Proteomes" id="UP000245657">
    <property type="component" value="Unassembled WGS sequence"/>
</dbReference>
<comment type="caution">
    <text evidence="2">The sequence shown here is derived from an EMBL/GenBank/DDBJ whole genome shotgun (WGS) entry which is preliminary data.</text>
</comment>
<feature type="domain" description="Bacterial bifunctional deaminase-reductase C-terminal" evidence="1">
    <location>
        <begin position="3"/>
        <end position="167"/>
    </location>
</feature>
<dbReference type="InterPro" id="IPR050765">
    <property type="entry name" value="Riboflavin_Biosynth_HTPR"/>
</dbReference>